<dbReference type="EMBL" id="AK361206">
    <property type="protein sequence ID" value="BAJ92413.1"/>
    <property type="molecule type" value="mRNA"/>
</dbReference>
<sequence length="58" mass="6273">MAWGCHMNMVLLLVILEIILLFTTPSGGLVVPCPSGTRPTDRRDGANCPPCNRKPCCC</sequence>
<name>F2DBE2_HORVV</name>
<organism evidence="2">
    <name type="scientific">Hordeum vulgare subsp. vulgare</name>
    <name type="common">Domesticated barley</name>
    <dbReference type="NCBI Taxonomy" id="112509"/>
    <lineage>
        <taxon>Eukaryota</taxon>
        <taxon>Viridiplantae</taxon>
        <taxon>Streptophyta</taxon>
        <taxon>Embryophyta</taxon>
        <taxon>Tracheophyta</taxon>
        <taxon>Spermatophyta</taxon>
        <taxon>Magnoliopsida</taxon>
        <taxon>Liliopsida</taxon>
        <taxon>Poales</taxon>
        <taxon>Poaceae</taxon>
        <taxon>BOP clade</taxon>
        <taxon>Pooideae</taxon>
        <taxon>Triticodae</taxon>
        <taxon>Triticeae</taxon>
        <taxon>Hordeinae</taxon>
        <taxon>Hordeum</taxon>
    </lineage>
</organism>
<dbReference type="AlphaFoldDB" id="F2DBE2"/>
<keyword evidence="1" id="KW-0732">Signal</keyword>
<feature type="chain" id="PRO_5003275507" evidence="1">
    <location>
        <begin position="29"/>
        <end position="58"/>
    </location>
</feature>
<feature type="signal peptide" evidence="1">
    <location>
        <begin position="1"/>
        <end position="28"/>
    </location>
</feature>
<protein>
    <submittedName>
        <fullName evidence="2">Predicted protein</fullName>
    </submittedName>
</protein>
<reference evidence="2" key="1">
    <citation type="journal article" date="2011" name="Plant Physiol.">
        <title>Comprehensive sequence analysis of 24,783 barley full-length cDNAs derived from 12 clone libraries.</title>
        <authorList>
            <person name="Matsumoto T."/>
            <person name="Tanaka T."/>
            <person name="Sakai H."/>
            <person name="Amano N."/>
            <person name="Kanamori H."/>
            <person name="Kurita K."/>
            <person name="Kikuta A."/>
            <person name="Kamiya K."/>
            <person name="Yamamoto M."/>
            <person name="Ikawa H."/>
            <person name="Fujii N."/>
            <person name="Hori K."/>
            <person name="Itoh T."/>
            <person name="Sato K."/>
        </authorList>
    </citation>
    <scope>NUCLEOTIDE SEQUENCE</scope>
    <source>
        <tissue evidence="2">Shoot</tissue>
    </source>
</reference>
<evidence type="ECO:0000313" key="2">
    <source>
        <dbReference type="EMBL" id="BAJ92413.1"/>
    </source>
</evidence>
<proteinExistence type="evidence at transcript level"/>
<evidence type="ECO:0000256" key="1">
    <source>
        <dbReference type="SAM" id="SignalP"/>
    </source>
</evidence>
<accession>F2DBE2</accession>